<protein>
    <submittedName>
        <fullName evidence="3">PRD domain protein EF_0829/AHA_3910</fullName>
    </submittedName>
    <submittedName>
        <fullName evidence="2">Transcriptional antiterminator</fullName>
    </submittedName>
</protein>
<evidence type="ECO:0000259" key="1">
    <source>
        <dbReference type="PROSITE" id="PS51372"/>
    </source>
</evidence>
<dbReference type="Gene3D" id="1.10.1790.10">
    <property type="entry name" value="PRD domain"/>
    <property type="match status" value="1"/>
</dbReference>
<dbReference type="InterPro" id="IPR020044">
    <property type="entry name" value="PRD_EF0829/AHA3910"/>
</dbReference>
<organism evidence="3 4">
    <name type="scientific">Xenorhabdus mauleonii</name>
    <dbReference type="NCBI Taxonomy" id="351675"/>
    <lineage>
        <taxon>Bacteria</taxon>
        <taxon>Pseudomonadati</taxon>
        <taxon>Pseudomonadota</taxon>
        <taxon>Gammaproteobacteria</taxon>
        <taxon>Enterobacterales</taxon>
        <taxon>Morganellaceae</taxon>
        <taxon>Xenorhabdus</taxon>
    </lineage>
</organism>
<reference evidence="3" key="2">
    <citation type="submission" date="2016-10" db="EMBL/GenBank/DDBJ databases">
        <authorList>
            <person name="de Groot N.N."/>
        </authorList>
    </citation>
    <scope>NUCLEOTIDE SEQUENCE [LARGE SCALE GENOMIC DNA]</scope>
    <source>
        <strain evidence="3">DSM 17908</strain>
    </source>
</reference>
<dbReference type="Proteomes" id="UP000198919">
    <property type="component" value="Unassembled WGS sequence"/>
</dbReference>
<dbReference type="EMBL" id="FORG01000006">
    <property type="protein sequence ID" value="SFJ21232.1"/>
    <property type="molecule type" value="Genomic_DNA"/>
</dbReference>
<feature type="domain" description="PRD" evidence="1">
    <location>
        <begin position="28"/>
        <end position="128"/>
    </location>
</feature>
<reference evidence="4" key="1">
    <citation type="submission" date="2016-10" db="EMBL/GenBank/DDBJ databases">
        <authorList>
            <person name="Varghese N."/>
            <person name="Submissions S."/>
        </authorList>
    </citation>
    <scope>NUCLEOTIDE SEQUENCE [LARGE SCALE GENOMIC DNA]</scope>
    <source>
        <strain evidence="4">DSM 17908</strain>
    </source>
</reference>
<reference evidence="2 5" key="3">
    <citation type="journal article" date="2017" name="Nat. Microbiol.">
        <title>Natural product diversity associated with the nematode symbionts Photorhabdus and Xenorhabdus.</title>
        <authorList>
            <person name="Tobias N.J."/>
            <person name="Wolff H."/>
            <person name="Djahanschiri B."/>
            <person name="Grundmann F."/>
            <person name="Kronenwerth M."/>
            <person name="Shi Y.M."/>
            <person name="Simonyi S."/>
            <person name="Grun P."/>
            <person name="Shapiro-Ilan D."/>
            <person name="Pidot S.J."/>
            <person name="Stinear T.P."/>
            <person name="Ebersberger I."/>
            <person name="Bode H.B."/>
        </authorList>
    </citation>
    <scope>NUCLEOTIDE SEQUENCE [LARGE SCALE GENOMIC DNA]</scope>
    <source>
        <strain evidence="2 5">DSM 17908</strain>
    </source>
</reference>
<dbReference type="InterPro" id="IPR011608">
    <property type="entry name" value="PRD"/>
</dbReference>
<accession>A0A1I3PIB1</accession>
<dbReference type="AlphaFoldDB" id="A0A1I3PIB1"/>
<dbReference type="PROSITE" id="PS51372">
    <property type="entry name" value="PRD_2"/>
    <property type="match status" value="1"/>
</dbReference>
<dbReference type="GO" id="GO:0006355">
    <property type="term" value="P:regulation of DNA-templated transcription"/>
    <property type="evidence" value="ECO:0007669"/>
    <property type="project" value="InterPro"/>
</dbReference>
<evidence type="ECO:0000313" key="3">
    <source>
        <dbReference type="EMBL" id="SFJ21232.1"/>
    </source>
</evidence>
<keyword evidence="5" id="KW-1185">Reference proteome</keyword>
<proteinExistence type="predicted"/>
<name>A0A1I3PIB1_9GAMM</name>
<sequence length="128" mass="14343">MNNSSIRFNMTKATFDHTLDQPSDHTTDHHIDPETVSQELLTLIEKWLTAEGAYTTPTQQQMLASHVNAMVLRAKTGESLPEVDLSLFDEISPESIKLAAQIVEILPELAVEEVYLLSVHFEIARSNP</sequence>
<evidence type="ECO:0000313" key="2">
    <source>
        <dbReference type="EMBL" id="PHM44790.1"/>
    </source>
</evidence>
<dbReference type="InterPro" id="IPR036634">
    <property type="entry name" value="PRD_sf"/>
</dbReference>
<evidence type="ECO:0000313" key="4">
    <source>
        <dbReference type="Proteomes" id="UP000198919"/>
    </source>
</evidence>
<dbReference type="Proteomes" id="UP000224607">
    <property type="component" value="Unassembled WGS sequence"/>
</dbReference>
<dbReference type="NCBIfam" id="TIGR03582">
    <property type="entry name" value="EF_0829"/>
    <property type="match status" value="1"/>
</dbReference>
<dbReference type="EMBL" id="NITY01000004">
    <property type="protein sequence ID" value="PHM44790.1"/>
    <property type="molecule type" value="Genomic_DNA"/>
</dbReference>
<dbReference type="SUPFAM" id="SSF63520">
    <property type="entry name" value="PTS-regulatory domain, PRD"/>
    <property type="match status" value="1"/>
</dbReference>
<dbReference type="STRING" id="351675.SAMN05421680_106157"/>
<gene>
    <name evidence="3" type="ORF">SAMN05421680_106157</name>
    <name evidence="2" type="ORF">Xmau_01504</name>
</gene>
<evidence type="ECO:0000313" key="5">
    <source>
        <dbReference type="Proteomes" id="UP000224607"/>
    </source>
</evidence>
<dbReference type="RefSeq" id="WP_244590597.1">
    <property type="nucleotide sequence ID" value="NZ_CAWNQB010000034.1"/>
</dbReference>